<organism evidence="1 2">
    <name type="scientific">Ramazzottius varieornatus</name>
    <name type="common">Water bear</name>
    <name type="synonym">Tardigrade</name>
    <dbReference type="NCBI Taxonomy" id="947166"/>
    <lineage>
        <taxon>Eukaryota</taxon>
        <taxon>Metazoa</taxon>
        <taxon>Ecdysozoa</taxon>
        <taxon>Tardigrada</taxon>
        <taxon>Eutardigrada</taxon>
        <taxon>Parachela</taxon>
        <taxon>Hypsibioidea</taxon>
        <taxon>Ramazzottiidae</taxon>
        <taxon>Ramazzottius</taxon>
    </lineage>
</organism>
<name>A0A1D1VUQ8_RAMVA</name>
<gene>
    <name evidence="1" type="primary">RvY_15384-1</name>
    <name evidence="1" type="synonym">RvY_15384.1</name>
    <name evidence="1" type="ORF">RvY_15384</name>
</gene>
<evidence type="ECO:0000313" key="2">
    <source>
        <dbReference type="Proteomes" id="UP000186922"/>
    </source>
</evidence>
<accession>A0A1D1VUQ8</accession>
<dbReference type="Proteomes" id="UP000186922">
    <property type="component" value="Unassembled WGS sequence"/>
</dbReference>
<comment type="caution">
    <text evidence="1">The sequence shown here is derived from an EMBL/GenBank/DDBJ whole genome shotgun (WGS) entry which is preliminary data.</text>
</comment>
<proteinExistence type="predicted"/>
<sequence>MVADFNLDELCAAERTSWSETEFPLATLRVFQLSWDLVIVEKTFSERSPPRKLKSGFLRTGQKVSQTGNRTRVFHVTGGDTHHYTIWDML</sequence>
<evidence type="ECO:0000313" key="1">
    <source>
        <dbReference type="EMBL" id="GAV05217.1"/>
    </source>
</evidence>
<protein>
    <submittedName>
        <fullName evidence="1">Uncharacterized protein</fullName>
    </submittedName>
</protein>
<dbReference type="EMBL" id="BDGG01000012">
    <property type="protein sequence ID" value="GAV05217.1"/>
    <property type="molecule type" value="Genomic_DNA"/>
</dbReference>
<keyword evidence="2" id="KW-1185">Reference proteome</keyword>
<dbReference type="AlphaFoldDB" id="A0A1D1VUQ8"/>
<reference evidence="1 2" key="1">
    <citation type="journal article" date="2016" name="Nat. Commun.">
        <title>Extremotolerant tardigrade genome and improved radiotolerance of human cultured cells by tardigrade-unique protein.</title>
        <authorList>
            <person name="Hashimoto T."/>
            <person name="Horikawa D.D."/>
            <person name="Saito Y."/>
            <person name="Kuwahara H."/>
            <person name="Kozuka-Hata H."/>
            <person name="Shin-I T."/>
            <person name="Minakuchi Y."/>
            <person name="Ohishi K."/>
            <person name="Motoyama A."/>
            <person name="Aizu T."/>
            <person name="Enomoto A."/>
            <person name="Kondo K."/>
            <person name="Tanaka S."/>
            <person name="Hara Y."/>
            <person name="Koshikawa S."/>
            <person name="Sagara H."/>
            <person name="Miura T."/>
            <person name="Yokobori S."/>
            <person name="Miyagawa K."/>
            <person name="Suzuki Y."/>
            <person name="Kubo T."/>
            <person name="Oyama M."/>
            <person name="Kohara Y."/>
            <person name="Fujiyama A."/>
            <person name="Arakawa K."/>
            <person name="Katayama T."/>
            <person name="Toyoda A."/>
            <person name="Kunieda T."/>
        </authorList>
    </citation>
    <scope>NUCLEOTIDE SEQUENCE [LARGE SCALE GENOMIC DNA]</scope>
    <source>
        <strain evidence="1 2">YOKOZUNA-1</strain>
    </source>
</reference>